<name>A0ABS2QR59_9BACI</name>
<dbReference type="Pfam" id="PF13413">
    <property type="entry name" value="HTH_25"/>
    <property type="match status" value="1"/>
</dbReference>
<evidence type="ECO:0000313" key="5">
    <source>
        <dbReference type="Proteomes" id="UP000809829"/>
    </source>
</evidence>
<dbReference type="InterPro" id="IPR050400">
    <property type="entry name" value="Bact_Cytoskel_RodZ"/>
</dbReference>
<reference evidence="4 5" key="1">
    <citation type="submission" date="2021-01" db="EMBL/GenBank/DDBJ databases">
        <title>Genomic Encyclopedia of Type Strains, Phase IV (KMG-IV): sequencing the most valuable type-strain genomes for metagenomic binning, comparative biology and taxonomic classification.</title>
        <authorList>
            <person name="Goeker M."/>
        </authorList>
    </citation>
    <scope>NUCLEOTIDE SEQUENCE [LARGE SCALE GENOMIC DNA]</scope>
    <source>
        <strain evidence="4 5">DSM 104297</strain>
    </source>
</reference>
<protein>
    <submittedName>
        <fullName evidence="4">Cytoskeletal protein RodZ</fullName>
    </submittedName>
</protein>
<keyword evidence="2" id="KW-0472">Membrane</keyword>
<keyword evidence="2" id="KW-1133">Transmembrane helix</keyword>
<dbReference type="Gene3D" id="1.10.260.40">
    <property type="entry name" value="lambda repressor-like DNA-binding domains"/>
    <property type="match status" value="1"/>
</dbReference>
<feature type="compositionally biased region" description="Polar residues" evidence="1">
    <location>
        <begin position="134"/>
        <end position="146"/>
    </location>
</feature>
<dbReference type="PANTHER" id="PTHR34475">
    <property type="match status" value="1"/>
</dbReference>
<dbReference type="RefSeq" id="WP_205183978.1">
    <property type="nucleotide sequence ID" value="NZ_JAFBFC010000001.1"/>
</dbReference>
<dbReference type="Proteomes" id="UP000809829">
    <property type="component" value="Unassembled WGS sequence"/>
</dbReference>
<evidence type="ECO:0000313" key="4">
    <source>
        <dbReference type="EMBL" id="MBM7701935.1"/>
    </source>
</evidence>
<evidence type="ECO:0000259" key="3">
    <source>
        <dbReference type="PROSITE" id="PS50943"/>
    </source>
</evidence>
<dbReference type="Pfam" id="PF13464">
    <property type="entry name" value="RodZ_C"/>
    <property type="match status" value="1"/>
</dbReference>
<dbReference type="EMBL" id="JAFBFC010000001">
    <property type="protein sequence ID" value="MBM7701935.1"/>
    <property type="molecule type" value="Genomic_DNA"/>
</dbReference>
<sequence length="299" mass="33670">MTELGNRLKVAREEKNISLEDLQKLTKIQKRYLVGIEEGNYDLMPGKFYVRAFIKQYCEAVGLSPDEIFEQYKSDIPVTQTEDLPQQLSRVRTRKEMPEQASKALDALPIILVVAVIIGIAVVVWVFAQSKATDNADENVSPQTEQSEIEEATDSPLSEEVVEEEEAQKEEEPVAEEEPTEEEEQPTATQQYKEVQKSGRNATYELTGAKEFKLEISAKDADTWLDVKNGKGGVFYNAGLKSGETKEFDLTQESEVRVNIGFSPAVQMKINGQDVQLPFNPSERVRQVITIQYKGENAQ</sequence>
<feature type="region of interest" description="Disordered" evidence="1">
    <location>
        <begin position="134"/>
        <end position="196"/>
    </location>
</feature>
<feature type="domain" description="HTH cro/C1-type" evidence="3">
    <location>
        <begin position="8"/>
        <end position="68"/>
    </location>
</feature>
<dbReference type="PANTHER" id="PTHR34475:SF1">
    <property type="entry name" value="CYTOSKELETON PROTEIN RODZ"/>
    <property type="match status" value="1"/>
</dbReference>
<dbReference type="InterPro" id="IPR001387">
    <property type="entry name" value="Cro/C1-type_HTH"/>
</dbReference>
<dbReference type="CDD" id="cd00093">
    <property type="entry name" value="HTH_XRE"/>
    <property type="match status" value="1"/>
</dbReference>
<organism evidence="4 5">
    <name type="scientific">Priestia iocasae</name>
    <dbReference type="NCBI Taxonomy" id="2291674"/>
    <lineage>
        <taxon>Bacteria</taxon>
        <taxon>Bacillati</taxon>
        <taxon>Bacillota</taxon>
        <taxon>Bacilli</taxon>
        <taxon>Bacillales</taxon>
        <taxon>Bacillaceae</taxon>
        <taxon>Priestia</taxon>
    </lineage>
</organism>
<feature type="transmembrane region" description="Helical" evidence="2">
    <location>
        <begin position="104"/>
        <end position="128"/>
    </location>
</feature>
<keyword evidence="2" id="KW-0812">Transmembrane</keyword>
<dbReference type="PROSITE" id="PS50943">
    <property type="entry name" value="HTH_CROC1"/>
    <property type="match status" value="1"/>
</dbReference>
<accession>A0ABS2QR59</accession>
<dbReference type="InterPro" id="IPR025194">
    <property type="entry name" value="RodZ-like_C"/>
</dbReference>
<comment type="caution">
    <text evidence="4">The sequence shown here is derived from an EMBL/GenBank/DDBJ whole genome shotgun (WGS) entry which is preliminary data.</text>
</comment>
<feature type="compositionally biased region" description="Acidic residues" evidence="1">
    <location>
        <begin position="160"/>
        <end position="185"/>
    </location>
</feature>
<keyword evidence="5" id="KW-1185">Reference proteome</keyword>
<proteinExistence type="predicted"/>
<gene>
    <name evidence="4" type="ORF">JOC83_000761</name>
</gene>
<evidence type="ECO:0000256" key="2">
    <source>
        <dbReference type="SAM" id="Phobius"/>
    </source>
</evidence>
<dbReference type="SMART" id="SM00530">
    <property type="entry name" value="HTH_XRE"/>
    <property type="match status" value="1"/>
</dbReference>
<dbReference type="InterPro" id="IPR010982">
    <property type="entry name" value="Lambda_DNA-bd_dom_sf"/>
</dbReference>
<dbReference type="SUPFAM" id="SSF47413">
    <property type="entry name" value="lambda repressor-like DNA-binding domains"/>
    <property type="match status" value="1"/>
</dbReference>
<evidence type="ECO:0000256" key="1">
    <source>
        <dbReference type="SAM" id="MobiDB-lite"/>
    </source>
</evidence>